<feature type="non-terminal residue" evidence="2">
    <location>
        <position position="1"/>
    </location>
</feature>
<feature type="region of interest" description="Disordered" evidence="1">
    <location>
        <begin position="1"/>
        <end position="95"/>
    </location>
</feature>
<evidence type="ECO:0000313" key="3">
    <source>
        <dbReference type="Proteomes" id="UP000053831"/>
    </source>
</evidence>
<evidence type="ECO:0000313" key="2">
    <source>
        <dbReference type="EMBL" id="KOS20080.1"/>
    </source>
</evidence>
<dbReference type="EMBL" id="LGSR01000018">
    <property type="protein sequence ID" value="KOS20080.1"/>
    <property type="molecule type" value="Genomic_DNA"/>
</dbReference>
<evidence type="ECO:0000256" key="1">
    <source>
        <dbReference type="SAM" id="MobiDB-lite"/>
    </source>
</evidence>
<protein>
    <submittedName>
        <fullName evidence="2">Uncharacterized protein</fullName>
    </submittedName>
</protein>
<gene>
    <name evidence="2" type="ORF">ESCO_006216</name>
</gene>
<keyword evidence="3" id="KW-1185">Reference proteome</keyword>
<accession>A0A0M8N504</accession>
<sequence>GGNNRNLKPPEEKAKEEQKPQHELAPGALRVQSRHAVPAPRAADASLRPLRRRRSADSFTRSTRAPLTKQAPALRAPSSRPGRGIWRSKSADAEAGVKRRFSIGGTLGGIQNIPHIIREKRREKRTQKLRLMISGPRDVRDGVGEVIQRGRAHQQPIAATHV</sequence>
<comment type="caution">
    <text evidence="2">The sequence shown here is derived from an EMBL/GenBank/DDBJ whole genome shotgun (WGS) entry which is preliminary data.</text>
</comment>
<reference evidence="2 3" key="1">
    <citation type="submission" date="2015-07" db="EMBL/GenBank/DDBJ databases">
        <title>The genome of the fungus Escovopsis weberi, a specialized disease agent of ant agriculture.</title>
        <authorList>
            <person name="de Man T.J."/>
            <person name="Stajich J.E."/>
            <person name="Kubicek C.P."/>
            <person name="Chenthamara K."/>
            <person name="Atanasova L."/>
            <person name="Druzhinina I.S."/>
            <person name="Birnbaum S."/>
            <person name="Barribeau S.M."/>
            <person name="Teiling C."/>
            <person name="Suen G."/>
            <person name="Currie C."/>
            <person name="Gerardo N.M."/>
        </authorList>
    </citation>
    <scope>NUCLEOTIDE SEQUENCE [LARGE SCALE GENOMIC DNA]</scope>
</reference>
<dbReference type="Proteomes" id="UP000053831">
    <property type="component" value="Unassembled WGS sequence"/>
</dbReference>
<proteinExistence type="predicted"/>
<feature type="compositionally biased region" description="Low complexity" evidence="1">
    <location>
        <begin position="38"/>
        <end position="48"/>
    </location>
</feature>
<dbReference type="STRING" id="150374.A0A0M8N504"/>
<dbReference type="OrthoDB" id="3870679at2759"/>
<organism evidence="2 3">
    <name type="scientific">Escovopsis weberi</name>
    <dbReference type="NCBI Taxonomy" id="150374"/>
    <lineage>
        <taxon>Eukaryota</taxon>
        <taxon>Fungi</taxon>
        <taxon>Dikarya</taxon>
        <taxon>Ascomycota</taxon>
        <taxon>Pezizomycotina</taxon>
        <taxon>Sordariomycetes</taxon>
        <taxon>Hypocreomycetidae</taxon>
        <taxon>Hypocreales</taxon>
        <taxon>Hypocreaceae</taxon>
        <taxon>Escovopsis</taxon>
    </lineage>
</organism>
<name>A0A0M8N504_ESCWE</name>
<dbReference type="AlphaFoldDB" id="A0A0M8N504"/>
<feature type="compositionally biased region" description="Basic and acidic residues" evidence="1">
    <location>
        <begin position="8"/>
        <end position="22"/>
    </location>
</feature>